<evidence type="ECO:0000313" key="1">
    <source>
        <dbReference type="EMBL" id="MEE3715724.1"/>
    </source>
</evidence>
<sequence>MTTPDRPCPTCGGELTTISSNFEGLVTDYSYWVCHSCDWHSDPFYYPETQPKLENLETSHPDVPLTKSEYDYLKDLLAGLAIELPFNNRVQHALILLERRSPIQAF</sequence>
<accession>A0AAW9PVT9</accession>
<proteinExistence type="predicted"/>
<gene>
    <name evidence="1" type="ORF">V2H45_03070</name>
</gene>
<comment type="caution">
    <text evidence="1">The sequence shown here is derived from an EMBL/GenBank/DDBJ whole genome shotgun (WGS) entry which is preliminary data.</text>
</comment>
<organism evidence="1 2">
    <name type="scientific">Tumidithrix elongata BACA0141</name>
    <dbReference type="NCBI Taxonomy" id="2716417"/>
    <lineage>
        <taxon>Bacteria</taxon>
        <taxon>Bacillati</taxon>
        <taxon>Cyanobacteriota</taxon>
        <taxon>Cyanophyceae</taxon>
        <taxon>Pseudanabaenales</taxon>
        <taxon>Pseudanabaenaceae</taxon>
        <taxon>Tumidithrix</taxon>
        <taxon>Tumidithrix elongata</taxon>
    </lineage>
</organism>
<dbReference type="RefSeq" id="WP_330482148.1">
    <property type="nucleotide sequence ID" value="NZ_JAZBJZ010000007.1"/>
</dbReference>
<reference evidence="1" key="1">
    <citation type="submission" date="2024-01" db="EMBL/GenBank/DDBJ databases">
        <title>Bank of Algae and Cyanobacteria of the Azores (BACA) strain genomes.</title>
        <authorList>
            <person name="Luz R."/>
            <person name="Cordeiro R."/>
            <person name="Fonseca A."/>
            <person name="Goncalves V."/>
        </authorList>
    </citation>
    <scope>NUCLEOTIDE SEQUENCE</scope>
    <source>
        <strain evidence="1">BACA0141</strain>
    </source>
</reference>
<protein>
    <submittedName>
        <fullName evidence="1">Uncharacterized protein</fullName>
    </submittedName>
</protein>
<name>A0AAW9PVT9_9CYAN</name>
<dbReference type="AlphaFoldDB" id="A0AAW9PVT9"/>
<keyword evidence="2" id="KW-1185">Reference proteome</keyword>
<dbReference type="Proteomes" id="UP001333818">
    <property type="component" value="Unassembled WGS sequence"/>
</dbReference>
<evidence type="ECO:0000313" key="2">
    <source>
        <dbReference type="Proteomes" id="UP001333818"/>
    </source>
</evidence>
<dbReference type="EMBL" id="JAZBJZ010000007">
    <property type="protein sequence ID" value="MEE3715724.1"/>
    <property type="molecule type" value="Genomic_DNA"/>
</dbReference>